<dbReference type="EMBL" id="MN740011">
    <property type="protein sequence ID" value="QHT83784.1"/>
    <property type="molecule type" value="Genomic_DNA"/>
</dbReference>
<sequence length="318" mass="38591">MFFPNIAIHSFFNELYKTTNNSITKFYSFLNPKTIIVKSFILYSEIKSKYENFQENNQFFKKIGCYTNYLIQNIYGIVFNVRREPFYENWINTSILSHYEKRTILENNHSYLLNFGFEYNENYYNNQDWPKKLYLDSFKTTCIHKSSKMGFEEKINKERVKITNEEFECIMILKTENKYIVRLINDTCDNYVDSEDQSKIHFLSVEYTNPKMNKSINIDIDKKYFIEGNQLFSPTFVLRCLEYQKGVLNNNSIFNINNLQEYFIFNYLFKLFKIEEPYYFDMNYKLNIMDNNIHFFEINSNEYIVVEKDGYIVKKIHS</sequence>
<organism evidence="1">
    <name type="scientific">viral metagenome</name>
    <dbReference type="NCBI Taxonomy" id="1070528"/>
    <lineage>
        <taxon>unclassified sequences</taxon>
        <taxon>metagenomes</taxon>
        <taxon>organismal metagenomes</taxon>
    </lineage>
</organism>
<reference evidence="1" key="1">
    <citation type="journal article" date="2020" name="Nature">
        <title>Giant virus diversity and host interactions through global metagenomics.</title>
        <authorList>
            <person name="Schulz F."/>
            <person name="Roux S."/>
            <person name="Paez-Espino D."/>
            <person name="Jungbluth S."/>
            <person name="Walsh D.A."/>
            <person name="Denef V.J."/>
            <person name="McMahon K.D."/>
            <person name="Konstantinidis K.T."/>
            <person name="Eloe-Fadrosh E.A."/>
            <person name="Kyrpides N.C."/>
            <person name="Woyke T."/>
        </authorList>
    </citation>
    <scope>NUCLEOTIDE SEQUENCE</scope>
    <source>
        <strain evidence="1">GVMAG-M-3300023184-168</strain>
    </source>
</reference>
<evidence type="ECO:0000313" key="1">
    <source>
        <dbReference type="EMBL" id="QHT83784.1"/>
    </source>
</evidence>
<proteinExistence type="predicted"/>
<dbReference type="AlphaFoldDB" id="A0A6C0HTI2"/>
<accession>A0A6C0HTI2</accession>
<protein>
    <submittedName>
        <fullName evidence="1">Uncharacterized protein</fullName>
    </submittedName>
</protein>
<name>A0A6C0HTI2_9ZZZZ</name>